<dbReference type="EMBL" id="VSRR010057603">
    <property type="protein sequence ID" value="MPC81665.1"/>
    <property type="molecule type" value="Genomic_DNA"/>
</dbReference>
<accession>A0A5B7IHH3</accession>
<evidence type="ECO:0000256" key="1">
    <source>
        <dbReference type="SAM" id="MobiDB-lite"/>
    </source>
</evidence>
<feature type="region of interest" description="Disordered" evidence="1">
    <location>
        <begin position="1"/>
        <end position="30"/>
    </location>
</feature>
<protein>
    <submittedName>
        <fullName evidence="2">Uncharacterized protein</fullName>
    </submittedName>
</protein>
<reference evidence="2 3" key="1">
    <citation type="submission" date="2019-05" db="EMBL/GenBank/DDBJ databases">
        <title>Another draft genome of Portunus trituberculatus and its Hox gene families provides insights of decapod evolution.</title>
        <authorList>
            <person name="Jeong J.-H."/>
            <person name="Song I."/>
            <person name="Kim S."/>
            <person name="Choi T."/>
            <person name="Kim D."/>
            <person name="Ryu S."/>
            <person name="Kim W."/>
        </authorList>
    </citation>
    <scope>NUCLEOTIDE SEQUENCE [LARGE SCALE GENOMIC DNA]</scope>
    <source>
        <tissue evidence="2">Muscle</tissue>
    </source>
</reference>
<name>A0A5B7IHH3_PORTR</name>
<proteinExistence type="predicted"/>
<dbReference type="Proteomes" id="UP000324222">
    <property type="component" value="Unassembled WGS sequence"/>
</dbReference>
<comment type="caution">
    <text evidence="2">The sequence shown here is derived from an EMBL/GenBank/DDBJ whole genome shotgun (WGS) entry which is preliminary data.</text>
</comment>
<evidence type="ECO:0000313" key="3">
    <source>
        <dbReference type="Proteomes" id="UP000324222"/>
    </source>
</evidence>
<dbReference type="AlphaFoldDB" id="A0A5B7IHH3"/>
<gene>
    <name evidence="2" type="ORF">E2C01_076293</name>
</gene>
<evidence type="ECO:0000313" key="2">
    <source>
        <dbReference type="EMBL" id="MPC81665.1"/>
    </source>
</evidence>
<organism evidence="2 3">
    <name type="scientific">Portunus trituberculatus</name>
    <name type="common">Swimming crab</name>
    <name type="synonym">Neptunus trituberculatus</name>
    <dbReference type="NCBI Taxonomy" id="210409"/>
    <lineage>
        <taxon>Eukaryota</taxon>
        <taxon>Metazoa</taxon>
        <taxon>Ecdysozoa</taxon>
        <taxon>Arthropoda</taxon>
        <taxon>Crustacea</taxon>
        <taxon>Multicrustacea</taxon>
        <taxon>Malacostraca</taxon>
        <taxon>Eumalacostraca</taxon>
        <taxon>Eucarida</taxon>
        <taxon>Decapoda</taxon>
        <taxon>Pleocyemata</taxon>
        <taxon>Brachyura</taxon>
        <taxon>Eubrachyura</taxon>
        <taxon>Portunoidea</taxon>
        <taxon>Portunidae</taxon>
        <taxon>Portuninae</taxon>
        <taxon>Portunus</taxon>
    </lineage>
</organism>
<keyword evidence="3" id="KW-1185">Reference proteome</keyword>
<sequence>MSTPHKTGTSRASLPYSDQTTKSATQPTSLCLRSSTSPHYLATLYVRDSARWYSLTAITLRLNIRVYRL</sequence>